<protein>
    <submittedName>
        <fullName evidence="9">Fe-S oxidoreductase</fullName>
    </submittedName>
</protein>
<sequence>MLPRSAKRIKNHYQLERTAGTKTLSPTKAKPLQLRLADIWVKSQRPASLNPRVHTMRALLIYPRFRESYWSFEKVMELINKRAMMPPLGLVTVAAILPQTWDMRLRDHNIEPITTADWEWAEIVLFSGMLVQKDDMRMLIAEARRRRIPSACGGPYATALPNELRAAGADYLVLDEGELTIPMWLEDTYRHYQTLGGADVHTNPDRRKKKAPKPRDPDAWRALLIVIWRQGVKRKTRFAFWQHLLWMARNNRGGLGSYLGLCSYIEHFLPYRELVKVQIQTQLAAYSERERQLQLAPSSALTSTPSSAQ</sequence>
<comment type="cofactor">
    <cofactor evidence="1">
        <name>[4Fe-4S] cluster</name>
        <dbReference type="ChEBI" id="CHEBI:49883"/>
    </cofactor>
</comment>
<dbReference type="eggNOG" id="COG1032">
    <property type="taxonomic scope" value="Bacteria"/>
</dbReference>
<evidence type="ECO:0000256" key="6">
    <source>
        <dbReference type="SAM" id="MobiDB-lite"/>
    </source>
</evidence>
<gene>
    <name evidence="9" type="ORF">Thi970DRAFT_03466</name>
</gene>
<dbReference type="EMBL" id="JH603170">
    <property type="protein sequence ID" value="EIC19861.1"/>
    <property type="molecule type" value="Genomic_DNA"/>
</dbReference>
<dbReference type="InterPro" id="IPR006158">
    <property type="entry name" value="Cobalamin-bd"/>
</dbReference>
<dbReference type="GO" id="GO:0051536">
    <property type="term" value="F:iron-sulfur cluster binding"/>
    <property type="evidence" value="ECO:0007669"/>
    <property type="project" value="UniProtKB-KW"/>
</dbReference>
<keyword evidence="10" id="KW-1185">Reference proteome</keyword>
<dbReference type="Gene3D" id="3.40.50.280">
    <property type="entry name" value="Cobalamin-binding domain"/>
    <property type="match status" value="1"/>
</dbReference>
<dbReference type="STRING" id="631362.Thi970DRAFT_03466"/>
<dbReference type="PANTHER" id="PTHR43409:SF3">
    <property type="entry name" value="HYPOTHETICAL METHYLTRANSFERASE"/>
    <property type="match status" value="1"/>
</dbReference>
<evidence type="ECO:0000256" key="5">
    <source>
        <dbReference type="ARBA" id="ARBA00023014"/>
    </source>
</evidence>
<dbReference type="HOGENOM" id="CLU_899977_0_0_6"/>
<keyword evidence="5" id="KW-0411">Iron-sulfur</keyword>
<evidence type="ECO:0000256" key="1">
    <source>
        <dbReference type="ARBA" id="ARBA00001966"/>
    </source>
</evidence>
<evidence type="ECO:0000313" key="9">
    <source>
        <dbReference type="EMBL" id="EIC19861.1"/>
    </source>
</evidence>
<feature type="domain" description="B12-binding" evidence="7">
    <location>
        <begin position="85"/>
        <end position="181"/>
    </location>
</feature>
<reference evidence="9 10" key="2">
    <citation type="submission" date="2011-11" db="EMBL/GenBank/DDBJ databases">
        <authorList>
            <consortium name="US DOE Joint Genome Institute"/>
            <person name="Lucas S."/>
            <person name="Han J."/>
            <person name="Lapidus A."/>
            <person name="Cheng J.-F."/>
            <person name="Goodwin L."/>
            <person name="Pitluck S."/>
            <person name="Peters L."/>
            <person name="Ovchinnikova G."/>
            <person name="Zhang X."/>
            <person name="Detter J.C."/>
            <person name="Han C."/>
            <person name="Tapia R."/>
            <person name="Land M."/>
            <person name="Hauser L."/>
            <person name="Kyrpides N."/>
            <person name="Ivanova N."/>
            <person name="Pagani I."/>
            <person name="Vogl K."/>
            <person name="Liu Z."/>
            <person name="Overmann J."/>
            <person name="Frigaard N.-U."/>
            <person name="Bryant D."/>
            <person name="Woyke T."/>
        </authorList>
    </citation>
    <scope>NUCLEOTIDE SEQUENCE [LARGE SCALE GENOMIC DNA]</scope>
    <source>
        <strain evidence="9 10">970</strain>
    </source>
</reference>
<dbReference type="Proteomes" id="UP000002964">
    <property type="component" value="Unassembled WGS sequence"/>
</dbReference>
<keyword evidence="2" id="KW-0949">S-adenosyl-L-methionine</keyword>
<dbReference type="InterPro" id="IPR025274">
    <property type="entry name" value="DUF4070"/>
</dbReference>
<dbReference type="CDD" id="cd02068">
    <property type="entry name" value="radical_SAM_B12_BD"/>
    <property type="match status" value="1"/>
</dbReference>
<accession>H8Z7E5</accession>
<evidence type="ECO:0000256" key="4">
    <source>
        <dbReference type="ARBA" id="ARBA00023004"/>
    </source>
</evidence>
<dbReference type="Pfam" id="PF02310">
    <property type="entry name" value="B12-binding"/>
    <property type="match status" value="1"/>
</dbReference>
<evidence type="ECO:0000256" key="2">
    <source>
        <dbReference type="ARBA" id="ARBA00022691"/>
    </source>
</evidence>
<keyword evidence="4" id="KW-0408">Iron</keyword>
<keyword evidence="3" id="KW-0479">Metal-binding</keyword>
<dbReference type="Pfam" id="PF13282">
    <property type="entry name" value="DUF4070"/>
    <property type="match status" value="1"/>
</dbReference>
<evidence type="ECO:0000259" key="8">
    <source>
        <dbReference type="Pfam" id="PF13282"/>
    </source>
</evidence>
<reference evidence="10" key="1">
    <citation type="submission" date="2011-06" db="EMBL/GenBank/DDBJ databases">
        <authorList>
            <consortium name="US DOE Joint Genome Institute (JGI-PGF)"/>
            <person name="Lucas S."/>
            <person name="Han J."/>
            <person name="Lapidus A."/>
            <person name="Cheng J.-F."/>
            <person name="Goodwin L."/>
            <person name="Pitluck S."/>
            <person name="Peters L."/>
            <person name="Land M.L."/>
            <person name="Hauser L."/>
            <person name="Vogl K."/>
            <person name="Liu Z."/>
            <person name="Overmann J."/>
            <person name="Frigaard N.-U."/>
            <person name="Bryant D.A."/>
            <person name="Woyke T.J."/>
        </authorList>
    </citation>
    <scope>NUCLEOTIDE SEQUENCE [LARGE SCALE GENOMIC DNA]</scope>
    <source>
        <strain evidence="10">970</strain>
    </source>
</reference>
<dbReference type="GO" id="GO:0031419">
    <property type="term" value="F:cobalamin binding"/>
    <property type="evidence" value="ECO:0007669"/>
    <property type="project" value="InterPro"/>
</dbReference>
<organism evidence="9 10">
    <name type="scientific">Thiorhodovibrio frisius</name>
    <dbReference type="NCBI Taxonomy" id="631362"/>
    <lineage>
        <taxon>Bacteria</taxon>
        <taxon>Pseudomonadati</taxon>
        <taxon>Pseudomonadota</taxon>
        <taxon>Gammaproteobacteria</taxon>
        <taxon>Chromatiales</taxon>
        <taxon>Chromatiaceae</taxon>
        <taxon>Thiorhodovibrio</taxon>
    </lineage>
</organism>
<dbReference type="PANTHER" id="PTHR43409">
    <property type="entry name" value="ANAEROBIC MAGNESIUM-PROTOPORPHYRIN IX MONOMETHYL ESTER CYCLASE-RELATED"/>
    <property type="match status" value="1"/>
</dbReference>
<feature type="region of interest" description="Disordered" evidence="6">
    <location>
        <begin position="196"/>
        <end position="215"/>
    </location>
</feature>
<evidence type="ECO:0000259" key="7">
    <source>
        <dbReference type="Pfam" id="PF02310"/>
    </source>
</evidence>
<feature type="domain" description="DUF4070" evidence="8">
    <location>
        <begin position="201"/>
        <end position="280"/>
    </location>
</feature>
<dbReference type="AlphaFoldDB" id="H8Z7E5"/>
<name>H8Z7E5_9GAMM</name>
<dbReference type="InterPro" id="IPR051198">
    <property type="entry name" value="BchE-like"/>
</dbReference>
<dbReference type="GO" id="GO:0046872">
    <property type="term" value="F:metal ion binding"/>
    <property type="evidence" value="ECO:0007669"/>
    <property type="project" value="UniProtKB-KW"/>
</dbReference>
<proteinExistence type="predicted"/>
<evidence type="ECO:0000256" key="3">
    <source>
        <dbReference type="ARBA" id="ARBA00022723"/>
    </source>
</evidence>
<evidence type="ECO:0000313" key="10">
    <source>
        <dbReference type="Proteomes" id="UP000002964"/>
    </source>
</evidence>
<dbReference type="GO" id="GO:0005829">
    <property type="term" value="C:cytosol"/>
    <property type="evidence" value="ECO:0007669"/>
    <property type="project" value="TreeGrafter"/>
</dbReference>